<dbReference type="AlphaFoldDB" id="A0A974ZZX9"/>
<dbReference type="InterPro" id="IPR011933">
    <property type="entry name" value="Double_TM_dom"/>
</dbReference>
<dbReference type="RefSeq" id="WP_205721139.1">
    <property type="nucleotide sequence ID" value="NZ_CP070608.1"/>
</dbReference>
<protein>
    <submittedName>
        <fullName evidence="3">BatA domain-containing protein</fullName>
    </submittedName>
</protein>
<dbReference type="EMBL" id="CP070608">
    <property type="protein sequence ID" value="QSE96625.1"/>
    <property type="molecule type" value="Genomic_DNA"/>
</dbReference>
<gene>
    <name evidence="3" type="ORF">JR347_13605</name>
</gene>
<organism evidence="3 4">
    <name type="scientific">Fulvivirga lutea</name>
    <dbReference type="NCBI Taxonomy" id="2810512"/>
    <lineage>
        <taxon>Bacteria</taxon>
        <taxon>Pseudomonadati</taxon>
        <taxon>Bacteroidota</taxon>
        <taxon>Cytophagia</taxon>
        <taxon>Cytophagales</taxon>
        <taxon>Fulvivirgaceae</taxon>
        <taxon>Fulvivirga</taxon>
    </lineage>
</organism>
<dbReference type="Proteomes" id="UP000662783">
    <property type="component" value="Chromosome"/>
</dbReference>
<keyword evidence="1" id="KW-1133">Transmembrane helix</keyword>
<evidence type="ECO:0000313" key="4">
    <source>
        <dbReference type="Proteomes" id="UP000662783"/>
    </source>
</evidence>
<dbReference type="KEGG" id="fuv:JR347_13605"/>
<dbReference type="NCBIfam" id="TIGR02226">
    <property type="entry name" value="two_anch"/>
    <property type="match status" value="1"/>
</dbReference>
<evidence type="ECO:0000256" key="1">
    <source>
        <dbReference type="SAM" id="Phobius"/>
    </source>
</evidence>
<feature type="domain" description="Aerotolerance regulator N-terminal" evidence="2">
    <location>
        <begin position="1"/>
        <end position="74"/>
    </location>
</feature>
<sequence length="392" mass="45344">MEFANASYLYGLFGLLIPIAIHLWSKKEGKVIHVGSLKYIPEFETKQSKSIKLNELLLLMVRCLVLSLFCFLMAELLTTKKVQNTNAIVLVEPTLFNDSRVQKALDTLKIEKRYLNSGLELIDDQKANQEAVDIWDAFDAINKLPADTIFILASVTENQLKGRRPATSKVIKWLPIEPLENQEYTHRSFTNGLDLIATSNTISTEYKWVEGVQEAMSQAENWDTLKFDIVYDQEFEKELFYFQSALATISEVAKRPILINSFSTKNFENKGSDWLIWLSEDELNFEHNASSLIYRENVTKPILTGQSGRYFLNNRITQDNFISEDFIGHLFAIIIPEKADLKESRQVPLEMVKLNQSTIDTDKTNKARADWFWLVFLGFFLFERVYSMKRKQ</sequence>
<dbReference type="Pfam" id="PF07584">
    <property type="entry name" value="BatA"/>
    <property type="match status" value="1"/>
</dbReference>
<keyword evidence="1" id="KW-0472">Membrane</keyword>
<feature type="transmembrane region" description="Helical" evidence="1">
    <location>
        <begin position="371"/>
        <end position="387"/>
    </location>
</feature>
<keyword evidence="4" id="KW-1185">Reference proteome</keyword>
<keyword evidence="1" id="KW-0812">Transmembrane</keyword>
<dbReference type="InterPro" id="IPR024163">
    <property type="entry name" value="Aerotolerance_reg_N"/>
</dbReference>
<proteinExistence type="predicted"/>
<evidence type="ECO:0000313" key="3">
    <source>
        <dbReference type="EMBL" id="QSE96625.1"/>
    </source>
</evidence>
<evidence type="ECO:0000259" key="2">
    <source>
        <dbReference type="Pfam" id="PF07584"/>
    </source>
</evidence>
<accession>A0A974ZZX9</accession>
<name>A0A974ZZX9_9BACT</name>
<feature type="transmembrane region" description="Helical" evidence="1">
    <location>
        <begin position="6"/>
        <end position="24"/>
    </location>
</feature>
<reference evidence="3" key="1">
    <citation type="submission" date="2021-02" db="EMBL/GenBank/DDBJ databases">
        <title>Fulvivirga sp. S481 isolated from sea water.</title>
        <authorList>
            <person name="Bae S.S."/>
            <person name="Baek K."/>
        </authorList>
    </citation>
    <scope>NUCLEOTIDE SEQUENCE</scope>
    <source>
        <strain evidence="3">S481</strain>
    </source>
</reference>
<feature type="transmembrane region" description="Helical" evidence="1">
    <location>
        <begin position="56"/>
        <end position="74"/>
    </location>
</feature>